<accession>A0AAV1TJR3</accession>
<dbReference type="Proteomes" id="UP001162060">
    <property type="component" value="Unassembled WGS sequence"/>
</dbReference>
<dbReference type="AlphaFoldDB" id="A0AAV1TJR3"/>
<dbReference type="EMBL" id="CAKLBY020000052">
    <property type="protein sequence ID" value="CAK7920618.1"/>
    <property type="molecule type" value="Genomic_DNA"/>
</dbReference>
<reference evidence="2" key="1">
    <citation type="submission" date="2024-01" db="EMBL/GenBank/DDBJ databases">
        <authorList>
            <person name="Webb A."/>
        </authorList>
    </citation>
    <scope>NUCLEOTIDE SEQUENCE</scope>
    <source>
        <strain evidence="2">Pm1</strain>
    </source>
</reference>
<feature type="compositionally biased region" description="Low complexity" evidence="1">
    <location>
        <begin position="133"/>
        <end position="149"/>
    </location>
</feature>
<gene>
    <name evidence="2" type="ORF">PM001_LOCUS6757</name>
</gene>
<protein>
    <submittedName>
        <fullName evidence="2">Uncharacterized protein</fullName>
    </submittedName>
</protein>
<organism evidence="2 3">
    <name type="scientific">Peronospora matthiolae</name>
    <dbReference type="NCBI Taxonomy" id="2874970"/>
    <lineage>
        <taxon>Eukaryota</taxon>
        <taxon>Sar</taxon>
        <taxon>Stramenopiles</taxon>
        <taxon>Oomycota</taxon>
        <taxon>Peronosporomycetes</taxon>
        <taxon>Peronosporales</taxon>
        <taxon>Peronosporaceae</taxon>
        <taxon>Peronospora</taxon>
    </lineage>
</organism>
<evidence type="ECO:0000256" key="1">
    <source>
        <dbReference type="SAM" id="MobiDB-lite"/>
    </source>
</evidence>
<evidence type="ECO:0000313" key="2">
    <source>
        <dbReference type="EMBL" id="CAK7920618.1"/>
    </source>
</evidence>
<evidence type="ECO:0000313" key="3">
    <source>
        <dbReference type="Proteomes" id="UP001162060"/>
    </source>
</evidence>
<proteinExistence type="predicted"/>
<feature type="region of interest" description="Disordered" evidence="1">
    <location>
        <begin position="1"/>
        <end position="21"/>
    </location>
</feature>
<comment type="caution">
    <text evidence="2">The sequence shown here is derived from an EMBL/GenBank/DDBJ whole genome shotgun (WGS) entry which is preliminary data.</text>
</comment>
<sequence length="162" mass="17807">MDHGTQGCDNRSNSGEGGSQIEILGIERRTAQEYVGRLKLQAQDAFASVMRTVPVVLFSGQTEAENDIVFTRWARRARRMPSLRNIQKSASLVEFLLEREKRFDFANEEAKGQLRSFCRTRYAAAATDLRLSAPAPAAAATSSTPTSASGKRHGSTEPEDDV</sequence>
<feature type="region of interest" description="Disordered" evidence="1">
    <location>
        <begin position="133"/>
        <end position="162"/>
    </location>
</feature>
<name>A0AAV1TJR3_9STRA</name>